<dbReference type="EMBL" id="KK914575">
    <property type="protein sequence ID" value="KDP32654.1"/>
    <property type="molecule type" value="Genomic_DNA"/>
</dbReference>
<sequence length="89" mass="9849">MAMMMSIFSSFDALGAELYGQKLNYSAKQETGTTVESIKKSRSEGKSLPSSPVSKKGSATSLPPQQERWTPRFAPELDGVHCFETILRY</sequence>
<proteinExistence type="predicted"/>
<dbReference type="Proteomes" id="UP000027138">
    <property type="component" value="Unassembled WGS sequence"/>
</dbReference>
<name>A0A067KLI1_JATCU</name>
<feature type="region of interest" description="Disordered" evidence="1">
    <location>
        <begin position="30"/>
        <end position="70"/>
    </location>
</feature>
<dbReference type="AlphaFoldDB" id="A0A067KLI1"/>
<reference evidence="2 3" key="1">
    <citation type="journal article" date="2014" name="PLoS ONE">
        <title>Global Analysis of Gene Expression Profiles in Physic Nut (Jatropha curcas L.) Seedlings Exposed to Salt Stress.</title>
        <authorList>
            <person name="Zhang L."/>
            <person name="Zhang C."/>
            <person name="Wu P."/>
            <person name="Chen Y."/>
            <person name="Li M."/>
            <person name="Jiang H."/>
            <person name="Wu G."/>
        </authorList>
    </citation>
    <scope>NUCLEOTIDE SEQUENCE [LARGE SCALE GENOMIC DNA]</scope>
    <source>
        <strain evidence="3">cv. GZQX0401</strain>
        <tissue evidence="2">Young leaves</tissue>
    </source>
</reference>
<evidence type="ECO:0000313" key="2">
    <source>
        <dbReference type="EMBL" id="KDP32654.1"/>
    </source>
</evidence>
<gene>
    <name evidence="2" type="ORF">JCGZ_14774</name>
</gene>
<dbReference type="OrthoDB" id="751010at2759"/>
<dbReference type="PANTHER" id="PTHR33641:SF16">
    <property type="entry name" value="AVR9_CF-9 RAPIDLY ELICITED PROTEIN"/>
    <property type="match status" value="1"/>
</dbReference>
<feature type="compositionally biased region" description="Polar residues" evidence="1">
    <location>
        <begin position="48"/>
        <end position="68"/>
    </location>
</feature>
<dbReference type="PANTHER" id="PTHR33641">
    <property type="entry name" value="OS06G0133500 PROTEIN"/>
    <property type="match status" value="1"/>
</dbReference>
<organism evidence="2 3">
    <name type="scientific">Jatropha curcas</name>
    <name type="common">Barbados nut</name>
    <dbReference type="NCBI Taxonomy" id="180498"/>
    <lineage>
        <taxon>Eukaryota</taxon>
        <taxon>Viridiplantae</taxon>
        <taxon>Streptophyta</taxon>
        <taxon>Embryophyta</taxon>
        <taxon>Tracheophyta</taxon>
        <taxon>Spermatophyta</taxon>
        <taxon>Magnoliopsida</taxon>
        <taxon>eudicotyledons</taxon>
        <taxon>Gunneridae</taxon>
        <taxon>Pentapetalae</taxon>
        <taxon>rosids</taxon>
        <taxon>fabids</taxon>
        <taxon>Malpighiales</taxon>
        <taxon>Euphorbiaceae</taxon>
        <taxon>Crotonoideae</taxon>
        <taxon>Jatropheae</taxon>
        <taxon>Jatropha</taxon>
    </lineage>
</organism>
<accession>A0A067KLI1</accession>
<evidence type="ECO:0000256" key="1">
    <source>
        <dbReference type="SAM" id="MobiDB-lite"/>
    </source>
</evidence>
<keyword evidence="3" id="KW-1185">Reference proteome</keyword>
<evidence type="ECO:0000313" key="3">
    <source>
        <dbReference type="Proteomes" id="UP000027138"/>
    </source>
</evidence>
<protein>
    <submittedName>
        <fullName evidence="2">Uncharacterized protein</fullName>
    </submittedName>
</protein>